<dbReference type="SUPFAM" id="SSF52833">
    <property type="entry name" value="Thioredoxin-like"/>
    <property type="match status" value="1"/>
</dbReference>
<evidence type="ECO:0000313" key="3">
    <source>
        <dbReference type="Proteomes" id="UP000000674"/>
    </source>
</evidence>
<organism evidence="2 3">
    <name type="scientific">Methanothrix thermoacetophila (strain DSM 6194 / JCM 14653 / NBRC 101360 / PT)</name>
    <name type="common">Methanosaeta thermophila</name>
    <dbReference type="NCBI Taxonomy" id="349307"/>
    <lineage>
        <taxon>Archaea</taxon>
        <taxon>Methanobacteriati</taxon>
        <taxon>Methanobacteriota</taxon>
        <taxon>Stenosarchaea group</taxon>
        <taxon>Methanomicrobia</taxon>
        <taxon>Methanotrichales</taxon>
        <taxon>Methanotrichaceae</taxon>
        <taxon>Methanothrix</taxon>
    </lineage>
</organism>
<dbReference type="Gene3D" id="3.40.30.10">
    <property type="entry name" value="Glutaredoxin"/>
    <property type="match status" value="1"/>
</dbReference>
<dbReference type="GeneID" id="4463480"/>
<dbReference type="EMBL" id="CP000477">
    <property type="protein sequence ID" value="ABK14497.1"/>
    <property type="molecule type" value="Genomic_DNA"/>
</dbReference>
<dbReference type="Pfam" id="PF00462">
    <property type="entry name" value="Glutaredoxin"/>
    <property type="match status" value="1"/>
</dbReference>
<evidence type="ECO:0000313" key="2">
    <source>
        <dbReference type="EMBL" id="ABK14497.1"/>
    </source>
</evidence>
<name>A0B723_METTP</name>
<dbReference type="AlphaFoldDB" id="A0B723"/>
<dbReference type="STRING" id="349307.Mthe_0707"/>
<protein>
    <submittedName>
        <fullName evidence="2">Glutaredoxin</fullName>
    </submittedName>
</protein>
<proteinExistence type="predicted"/>
<dbReference type="HOGENOM" id="CLU_188843_0_0_2"/>
<dbReference type="RefSeq" id="WP_011695893.1">
    <property type="nucleotide sequence ID" value="NC_008553.1"/>
</dbReference>
<accession>A0B723</accession>
<evidence type="ECO:0000259" key="1">
    <source>
        <dbReference type="Pfam" id="PF00462"/>
    </source>
</evidence>
<feature type="domain" description="Glutaredoxin" evidence="1">
    <location>
        <begin position="8"/>
        <end position="64"/>
    </location>
</feature>
<dbReference type="InterPro" id="IPR036249">
    <property type="entry name" value="Thioredoxin-like_sf"/>
</dbReference>
<dbReference type="Proteomes" id="UP000000674">
    <property type="component" value="Chromosome"/>
</dbReference>
<sequence length="81" mass="9206">MRCLTCRIYTTPDCPRCEQLKAFLESKGVSFEEVDMTTAEALTELRVNGVFTMSAPVLEMDGRFYTTGDLFDGDRLKELKL</sequence>
<keyword evidence="3" id="KW-1185">Reference proteome</keyword>
<gene>
    <name evidence="2" type="ordered locus">Mthe_0707</name>
</gene>
<dbReference type="KEGG" id="mtp:Mthe_0707"/>
<dbReference type="InterPro" id="IPR002109">
    <property type="entry name" value="Glutaredoxin"/>
</dbReference>
<reference evidence="2 3" key="1">
    <citation type="submission" date="2006-10" db="EMBL/GenBank/DDBJ databases">
        <title>Complete sequence of Methanosaeta thermophila PT.</title>
        <authorList>
            <consortium name="US DOE Joint Genome Institute"/>
            <person name="Copeland A."/>
            <person name="Lucas S."/>
            <person name="Lapidus A."/>
            <person name="Barry K."/>
            <person name="Detter J.C."/>
            <person name="Glavina del Rio T."/>
            <person name="Hammon N."/>
            <person name="Israni S."/>
            <person name="Pitluck S."/>
            <person name="Chain P."/>
            <person name="Malfatti S."/>
            <person name="Shin M."/>
            <person name="Vergez L."/>
            <person name="Schmutz J."/>
            <person name="Larimer F."/>
            <person name="Land M."/>
            <person name="Hauser L."/>
            <person name="Kyrpides N."/>
            <person name="Kim E."/>
            <person name="Smith K.S."/>
            <person name="Ingram-Smith C."/>
            <person name="Richardson P."/>
        </authorList>
    </citation>
    <scope>NUCLEOTIDE SEQUENCE [LARGE SCALE GENOMIC DNA]</scope>
    <source>
        <strain evidence="3">DSM 6194 / JCM 14653 / NBRC 101360 / PT</strain>
    </source>
</reference>
<dbReference type="PROSITE" id="PS51354">
    <property type="entry name" value="GLUTAREDOXIN_2"/>
    <property type="match status" value="1"/>
</dbReference>
<dbReference type="CDD" id="cd02976">
    <property type="entry name" value="NrdH"/>
    <property type="match status" value="1"/>
</dbReference>